<comment type="caution">
    <text evidence="2">The sequence shown here is derived from an EMBL/GenBank/DDBJ whole genome shotgun (WGS) entry which is preliminary data.</text>
</comment>
<dbReference type="Pfam" id="PF10861">
    <property type="entry name" value="DUF2784"/>
    <property type="match status" value="1"/>
</dbReference>
<keyword evidence="1" id="KW-0472">Membrane</keyword>
<reference evidence="2" key="1">
    <citation type="submission" date="2022-12" db="EMBL/GenBank/DDBJ databases">
        <title>Reference genome sequencing for broad-spectrum identification of bacterial and archaeal isolates by mass spectrometry.</title>
        <authorList>
            <person name="Sekiguchi Y."/>
            <person name="Tourlousse D.M."/>
        </authorList>
    </citation>
    <scope>NUCLEOTIDE SEQUENCE</scope>
    <source>
        <strain evidence="2">H2</strain>
    </source>
</reference>
<evidence type="ECO:0000313" key="3">
    <source>
        <dbReference type="Proteomes" id="UP001144352"/>
    </source>
</evidence>
<accession>A0A9W6LER5</accession>
<gene>
    <name evidence="2" type="ORF">GHYDROH2_34150</name>
</gene>
<dbReference type="InterPro" id="IPR021218">
    <property type="entry name" value="DUF2784"/>
</dbReference>
<evidence type="ECO:0000313" key="2">
    <source>
        <dbReference type="EMBL" id="GLI39914.1"/>
    </source>
</evidence>
<name>A0A9W6LER5_9BACT</name>
<organism evidence="2 3">
    <name type="scientific">Geobacter hydrogenophilus</name>
    <dbReference type="NCBI Taxonomy" id="40983"/>
    <lineage>
        <taxon>Bacteria</taxon>
        <taxon>Pseudomonadati</taxon>
        <taxon>Thermodesulfobacteriota</taxon>
        <taxon>Desulfuromonadia</taxon>
        <taxon>Geobacterales</taxon>
        <taxon>Geobacteraceae</taxon>
        <taxon>Geobacter</taxon>
    </lineage>
</organism>
<keyword evidence="3" id="KW-1185">Reference proteome</keyword>
<feature type="transmembrane region" description="Helical" evidence="1">
    <location>
        <begin position="6"/>
        <end position="29"/>
    </location>
</feature>
<dbReference type="Proteomes" id="UP001144352">
    <property type="component" value="Unassembled WGS sequence"/>
</dbReference>
<dbReference type="AlphaFoldDB" id="A0A9W6LER5"/>
<dbReference type="RefSeq" id="WP_214184740.1">
    <property type="nucleotide sequence ID" value="NZ_BSDS01000002.1"/>
</dbReference>
<keyword evidence="1" id="KW-0812">Transmembrane</keyword>
<keyword evidence="1" id="KW-1133">Transmembrane helix</keyword>
<dbReference type="EMBL" id="BSDS01000002">
    <property type="protein sequence ID" value="GLI39914.1"/>
    <property type="molecule type" value="Genomic_DNA"/>
</dbReference>
<evidence type="ECO:0000256" key="1">
    <source>
        <dbReference type="SAM" id="Phobius"/>
    </source>
</evidence>
<evidence type="ECO:0008006" key="4">
    <source>
        <dbReference type="Google" id="ProtNLM"/>
    </source>
</evidence>
<feature type="transmembrane region" description="Helical" evidence="1">
    <location>
        <begin position="94"/>
        <end position="114"/>
    </location>
</feature>
<sequence>MGYSRLADAVVLVHGLFVLFVVLGGLVVLRWPRLAWLHVPAALWGAFIELSGKVCPLTYLEVRFRHLAGETGYTESFIEHYLVPLIYPPGLTRGWQIAVGLLVAALNLAVYGVLLRRRRR</sequence>
<proteinExistence type="predicted"/>
<protein>
    <recommendedName>
        <fullName evidence="4">DUF2784 domain-containing protein</fullName>
    </recommendedName>
</protein>